<keyword evidence="5" id="KW-1185">Reference proteome</keyword>
<dbReference type="KEGG" id="lyk:FLP23_03310"/>
<protein>
    <recommendedName>
        <fullName evidence="6">LPXTG cell wall anchor domain-containing protein</fullName>
    </recommendedName>
</protein>
<feature type="signal peptide" evidence="3">
    <location>
        <begin position="1"/>
        <end position="34"/>
    </location>
</feature>
<keyword evidence="2" id="KW-0812">Transmembrane</keyword>
<gene>
    <name evidence="4" type="ORF">FLP23_03310</name>
</gene>
<evidence type="ECO:0000256" key="2">
    <source>
        <dbReference type="SAM" id="Phobius"/>
    </source>
</evidence>
<keyword evidence="2" id="KW-0472">Membrane</keyword>
<accession>A0A5C1Y715</accession>
<reference evidence="4 5" key="1">
    <citation type="submission" date="2019-09" db="EMBL/GenBank/DDBJ databases">
        <title>Genome sequencing of strain KACC 19322.</title>
        <authorList>
            <person name="Heo J."/>
            <person name="Kim S.-J."/>
            <person name="Kim J.-S."/>
            <person name="Hong S.-B."/>
            <person name="Kwon S.-W."/>
        </authorList>
    </citation>
    <scope>NUCLEOTIDE SEQUENCE [LARGE SCALE GENOMIC DNA]</scope>
    <source>
        <strain evidence="4 5">KACC 19322</strain>
    </source>
</reference>
<keyword evidence="2" id="KW-1133">Transmembrane helix</keyword>
<feature type="transmembrane region" description="Helical" evidence="2">
    <location>
        <begin position="345"/>
        <end position="363"/>
    </location>
</feature>
<proteinExistence type="predicted"/>
<keyword evidence="3" id="KW-0732">Signal</keyword>
<name>A0A5C1Y715_9MICO</name>
<dbReference type="Proteomes" id="UP000322159">
    <property type="component" value="Chromosome"/>
</dbReference>
<evidence type="ECO:0000313" key="5">
    <source>
        <dbReference type="Proteomes" id="UP000322159"/>
    </source>
</evidence>
<sequence length="371" mass="33194">MSRAAYPARPLRTAGAAALAAGVLLAAAPVPAFAASSESCAAGVCTVTFTTPSAATLDRWTVPAGVASVTVELYGANSSASTGAAFSAVLAVSPGDDLAVFVGTPGLPGSSSNLGAPGIAGTFVAGGAGGAGGASSAGGAGGAPGASAGGSGGAGGGGGNGGAPIVLGIPGTTGGVGGASGPGGEGGSGGTFVFLGDGAAWLPVLVAGGAGGGAAADAAAPGDAFTPAPVSPAPVFDGTILTVATAASANGSNAATGSVGTFSDPGGPGGAGAPGENGRGSGYLVAAAAGGGGASFADATVASAVAPLARVATPSTAGSVTLRYTQPVAAAPAPRPALADTGAELGSLAVAIPLLALGGLLLAGSRRRLTH</sequence>
<organism evidence="4 5">
    <name type="scientific">Protaetiibacter larvae</name>
    <dbReference type="NCBI Taxonomy" id="2592654"/>
    <lineage>
        <taxon>Bacteria</taxon>
        <taxon>Bacillati</taxon>
        <taxon>Actinomycetota</taxon>
        <taxon>Actinomycetes</taxon>
        <taxon>Micrococcales</taxon>
        <taxon>Microbacteriaceae</taxon>
        <taxon>Protaetiibacter</taxon>
    </lineage>
</organism>
<dbReference type="EMBL" id="CP043504">
    <property type="protein sequence ID" value="QEO09129.1"/>
    <property type="molecule type" value="Genomic_DNA"/>
</dbReference>
<evidence type="ECO:0000256" key="3">
    <source>
        <dbReference type="SAM" id="SignalP"/>
    </source>
</evidence>
<dbReference type="RefSeq" id="WP_149324559.1">
    <property type="nucleotide sequence ID" value="NZ_CP043504.1"/>
</dbReference>
<dbReference type="AlphaFoldDB" id="A0A5C1Y715"/>
<evidence type="ECO:0000256" key="1">
    <source>
        <dbReference type="SAM" id="MobiDB-lite"/>
    </source>
</evidence>
<feature type="chain" id="PRO_5023079212" description="LPXTG cell wall anchor domain-containing protein" evidence="3">
    <location>
        <begin position="35"/>
        <end position="371"/>
    </location>
</feature>
<evidence type="ECO:0000313" key="4">
    <source>
        <dbReference type="EMBL" id="QEO09129.1"/>
    </source>
</evidence>
<feature type="region of interest" description="Disordered" evidence="1">
    <location>
        <begin position="134"/>
        <end position="155"/>
    </location>
</feature>
<evidence type="ECO:0008006" key="6">
    <source>
        <dbReference type="Google" id="ProtNLM"/>
    </source>
</evidence>